<organism evidence="1">
    <name type="scientific">Arion vulgaris</name>
    <dbReference type="NCBI Taxonomy" id="1028688"/>
    <lineage>
        <taxon>Eukaryota</taxon>
        <taxon>Metazoa</taxon>
        <taxon>Spiralia</taxon>
        <taxon>Lophotrochozoa</taxon>
        <taxon>Mollusca</taxon>
        <taxon>Gastropoda</taxon>
        <taxon>Heterobranchia</taxon>
        <taxon>Euthyneura</taxon>
        <taxon>Panpulmonata</taxon>
        <taxon>Eupulmonata</taxon>
        <taxon>Stylommatophora</taxon>
        <taxon>Helicina</taxon>
        <taxon>Arionoidea</taxon>
        <taxon>Arionidae</taxon>
        <taxon>Arion</taxon>
    </lineage>
</organism>
<gene>
    <name evidence="1" type="primary">ORF66676</name>
</gene>
<sequence>MFKNNPANILPSIIANEELFKTNKLCMNGDHYWQMKVEMDLTCVCYASSDSEWEQKTWTCEGNIEKSGNIVA</sequence>
<dbReference type="AlphaFoldDB" id="A0A0B6ZJI1"/>
<protein>
    <submittedName>
        <fullName evidence="1">Uncharacterized protein</fullName>
    </submittedName>
</protein>
<name>A0A0B6ZJI1_9EUPU</name>
<proteinExistence type="predicted"/>
<dbReference type="EMBL" id="HACG01021677">
    <property type="protein sequence ID" value="CEK68542.1"/>
    <property type="molecule type" value="Transcribed_RNA"/>
</dbReference>
<reference evidence="1" key="1">
    <citation type="submission" date="2014-12" db="EMBL/GenBank/DDBJ databases">
        <title>Insight into the proteome of Arion vulgaris.</title>
        <authorList>
            <person name="Aradska J."/>
            <person name="Bulat T."/>
            <person name="Smidak R."/>
            <person name="Sarate P."/>
            <person name="Gangsoo J."/>
            <person name="Sialana F."/>
            <person name="Bilban M."/>
            <person name="Lubec G."/>
        </authorList>
    </citation>
    <scope>NUCLEOTIDE SEQUENCE</scope>
    <source>
        <tissue evidence="1">Skin</tissue>
    </source>
</reference>
<accession>A0A0B6ZJI1</accession>
<evidence type="ECO:0000313" key="1">
    <source>
        <dbReference type="EMBL" id="CEK68542.1"/>
    </source>
</evidence>